<dbReference type="Proteomes" id="UP000019132">
    <property type="component" value="Unassembled WGS sequence"/>
</dbReference>
<dbReference type="OMA" id="GRPWIES"/>
<keyword evidence="4" id="KW-1185">Reference proteome</keyword>
<feature type="signal peptide" evidence="2">
    <location>
        <begin position="1"/>
        <end position="22"/>
    </location>
</feature>
<evidence type="ECO:0000313" key="4">
    <source>
        <dbReference type="Proteomes" id="UP000019132"/>
    </source>
</evidence>
<dbReference type="Pfam" id="PF03269">
    <property type="entry name" value="DUF268"/>
    <property type="match status" value="1"/>
</dbReference>
<protein>
    <submittedName>
        <fullName evidence="3">Uncharacterized protein</fullName>
    </submittedName>
</protein>
<accession>K3X5N9</accession>
<dbReference type="InParanoid" id="K3X5N9"/>
<dbReference type="AlphaFoldDB" id="K3X5N9"/>
<name>K3X5N9_GLOUD</name>
<reference evidence="3" key="3">
    <citation type="submission" date="2015-02" db="UniProtKB">
        <authorList>
            <consortium name="EnsemblProtists"/>
        </authorList>
    </citation>
    <scope>IDENTIFICATION</scope>
    <source>
        <strain evidence="3">DAOM BR144</strain>
    </source>
</reference>
<evidence type="ECO:0000256" key="2">
    <source>
        <dbReference type="SAM" id="SignalP"/>
    </source>
</evidence>
<evidence type="ECO:0000256" key="1">
    <source>
        <dbReference type="SAM" id="MobiDB-lite"/>
    </source>
</evidence>
<reference evidence="4" key="2">
    <citation type="submission" date="2010-04" db="EMBL/GenBank/DDBJ databases">
        <authorList>
            <person name="Buell R."/>
            <person name="Hamilton J."/>
            <person name="Hostetler J."/>
        </authorList>
    </citation>
    <scope>NUCLEOTIDE SEQUENCE [LARGE SCALE GENOMIC DNA]</scope>
    <source>
        <strain evidence="4">DAOM:BR144</strain>
    </source>
</reference>
<feature type="region of interest" description="Disordered" evidence="1">
    <location>
        <begin position="191"/>
        <end position="214"/>
    </location>
</feature>
<proteinExistence type="predicted"/>
<evidence type="ECO:0000313" key="3">
    <source>
        <dbReference type="EnsemblProtists" id="PYU1_T012538"/>
    </source>
</evidence>
<dbReference type="HOGENOM" id="CLU_585922_0_0_1"/>
<reference evidence="4" key="1">
    <citation type="journal article" date="2010" name="Genome Biol.">
        <title>Genome sequence of the necrotrophic plant pathogen Pythium ultimum reveals original pathogenicity mechanisms and effector repertoire.</title>
        <authorList>
            <person name="Levesque C.A."/>
            <person name="Brouwer H."/>
            <person name="Cano L."/>
            <person name="Hamilton J.P."/>
            <person name="Holt C."/>
            <person name="Huitema E."/>
            <person name="Raffaele S."/>
            <person name="Robideau G.P."/>
            <person name="Thines M."/>
            <person name="Win J."/>
            <person name="Zerillo M.M."/>
            <person name="Beakes G.W."/>
            <person name="Boore J.L."/>
            <person name="Busam D."/>
            <person name="Dumas B."/>
            <person name="Ferriera S."/>
            <person name="Fuerstenberg S.I."/>
            <person name="Gachon C.M."/>
            <person name="Gaulin E."/>
            <person name="Govers F."/>
            <person name="Grenville-Briggs L."/>
            <person name="Horner N."/>
            <person name="Hostetler J."/>
            <person name="Jiang R.H."/>
            <person name="Johnson J."/>
            <person name="Krajaejun T."/>
            <person name="Lin H."/>
            <person name="Meijer H.J."/>
            <person name="Moore B."/>
            <person name="Morris P."/>
            <person name="Phuntmart V."/>
            <person name="Puiu D."/>
            <person name="Shetty J."/>
            <person name="Stajich J.E."/>
            <person name="Tripathy S."/>
            <person name="Wawra S."/>
            <person name="van West P."/>
            <person name="Whitty B.R."/>
            <person name="Coutinho P.M."/>
            <person name="Henrissat B."/>
            <person name="Martin F."/>
            <person name="Thomas P.D."/>
            <person name="Tyler B.M."/>
            <person name="De Vries R.P."/>
            <person name="Kamoun S."/>
            <person name="Yandell M."/>
            <person name="Tisserat N."/>
            <person name="Buell C.R."/>
        </authorList>
    </citation>
    <scope>NUCLEOTIDE SEQUENCE</scope>
    <source>
        <strain evidence="4">DAOM:BR144</strain>
    </source>
</reference>
<dbReference type="InterPro" id="IPR004951">
    <property type="entry name" value="DUF268_CAE_spp"/>
</dbReference>
<dbReference type="VEuPathDB" id="FungiDB:PYU1_G012512"/>
<dbReference type="eggNOG" id="ENOG502S13E">
    <property type="taxonomic scope" value="Eukaryota"/>
</dbReference>
<sequence length="473" mass="53830">MTCMISLTLLLLLVDCWQCATAQEPLSQQQQHNAKPSRWLLHDPGFPVDVRISPFGDETWTEAYIREQDDADVLYIPSSLLNVTVVLPETHNLTDVHVSISIFQSTGDAKDTRAMVQGEEAYRVLADTQVPYAKSYRVAIGFNNDKRMKVRVYVEGKAGVVDGAVSDMKMRAFFVRAIDPSPSEAQYYLCGDEDDDNNNAQQSDTEASRAHAFPPTNMPRNLCKQYTMNGRVPIRKWYFDDQTDADRSYIERSYEYIEELVQKARARTRFYYGATDDYMYKALEKYPIEGKHVLIVGSTTPWYEAICIAMSAASCTTIDYNKLRYHHPKIKTFTLAEFETSASRRHFDVIWSISSFEHDGLGRYGDPLEPNADLEAMKNLLQYTHPTHGEQSAAKLFVAVPVGPDCVVWNAQRIYGPLRLPLLVESWNLIDSFGFQKSDFTAPFTVGHQPIFVLEPHVRAAKASEERDEHSEL</sequence>
<organism evidence="3 4">
    <name type="scientific">Globisporangium ultimum (strain ATCC 200006 / CBS 805.95 / DAOM BR144)</name>
    <name type="common">Pythium ultimum</name>
    <dbReference type="NCBI Taxonomy" id="431595"/>
    <lineage>
        <taxon>Eukaryota</taxon>
        <taxon>Sar</taxon>
        <taxon>Stramenopiles</taxon>
        <taxon>Oomycota</taxon>
        <taxon>Peronosporomycetes</taxon>
        <taxon>Pythiales</taxon>
        <taxon>Pythiaceae</taxon>
        <taxon>Globisporangium</taxon>
    </lineage>
</organism>
<dbReference type="EMBL" id="GL376612">
    <property type="status" value="NOT_ANNOTATED_CDS"/>
    <property type="molecule type" value="Genomic_DNA"/>
</dbReference>
<keyword evidence="2" id="KW-0732">Signal</keyword>
<feature type="chain" id="PRO_5003868400" evidence="2">
    <location>
        <begin position="23"/>
        <end position="473"/>
    </location>
</feature>
<dbReference type="EnsemblProtists" id="PYU1_T012538">
    <property type="protein sequence ID" value="PYU1_T012538"/>
    <property type="gene ID" value="PYU1_G012512"/>
</dbReference>